<dbReference type="SUPFAM" id="SSF52738">
    <property type="entry name" value="Methylesterase CheB, C-terminal domain"/>
    <property type="match status" value="1"/>
</dbReference>
<protein>
    <recommendedName>
        <fullName evidence="2">protein-glutamate methylesterase</fullName>
        <ecNumber evidence="2">3.1.1.61</ecNumber>
    </recommendedName>
</protein>
<keyword evidence="1 4" id="KW-0378">Hydrolase</keyword>
<dbReference type="PROSITE" id="PS50122">
    <property type="entry name" value="CHEB"/>
    <property type="match status" value="1"/>
</dbReference>
<dbReference type="OrthoDB" id="9791760at2"/>
<feature type="active site" evidence="4">
    <location>
        <position position="135"/>
    </location>
</feature>
<dbReference type="PANTHER" id="PTHR42872:SF6">
    <property type="entry name" value="PROTEIN-GLUTAMATE METHYLESTERASE_PROTEIN-GLUTAMINE GLUTAMINASE"/>
    <property type="match status" value="1"/>
</dbReference>
<dbReference type="RefSeq" id="WP_062539228.1">
    <property type="nucleotide sequence ID" value="NZ_BBUN01000091.1"/>
</dbReference>
<evidence type="ECO:0000256" key="4">
    <source>
        <dbReference type="PROSITE-ProRule" id="PRU00050"/>
    </source>
</evidence>
<dbReference type="EMBL" id="LQOM01000031">
    <property type="protein sequence ID" value="ORV10969.1"/>
    <property type="molecule type" value="Genomic_DNA"/>
</dbReference>
<dbReference type="Pfam" id="PF01339">
    <property type="entry name" value="CheB_methylest"/>
    <property type="match status" value="1"/>
</dbReference>
<evidence type="ECO:0000313" key="8">
    <source>
        <dbReference type="Proteomes" id="UP000193907"/>
    </source>
</evidence>
<feature type="active site" evidence="4">
    <location>
        <position position="16"/>
    </location>
</feature>
<dbReference type="AlphaFoldDB" id="A0A1X1RPM9"/>
<dbReference type="InterPro" id="IPR000673">
    <property type="entry name" value="Sig_transdc_resp-reg_Me-estase"/>
</dbReference>
<reference evidence="6 8" key="1">
    <citation type="submission" date="2016-01" db="EMBL/GenBank/DDBJ databases">
        <title>The new phylogeny of the genus Mycobacterium.</title>
        <authorList>
            <person name="Tarcisio F."/>
            <person name="Conor M."/>
            <person name="Antonella G."/>
            <person name="Elisabetta G."/>
            <person name="Giulia F.S."/>
            <person name="Sara T."/>
            <person name="Anna F."/>
            <person name="Clotilde B."/>
            <person name="Roberto B."/>
            <person name="Veronica D.S."/>
            <person name="Fabio R."/>
            <person name="Monica P."/>
            <person name="Olivier J."/>
            <person name="Enrico T."/>
            <person name="Nicola S."/>
        </authorList>
    </citation>
    <scope>NUCLEOTIDE SEQUENCE [LARGE SCALE GENOMIC DNA]</scope>
    <source>
        <strain evidence="6 8">DSM 44243</strain>
    </source>
</reference>
<accession>A0A1X1RPM9</accession>
<feature type="active site" evidence="4">
    <location>
        <position position="43"/>
    </location>
</feature>
<organism evidence="6 8">
    <name type="scientific">Mycobacterium celatum</name>
    <dbReference type="NCBI Taxonomy" id="28045"/>
    <lineage>
        <taxon>Bacteria</taxon>
        <taxon>Bacillati</taxon>
        <taxon>Actinomycetota</taxon>
        <taxon>Actinomycetes</taxon>
        <taxon>Mycobacteriales</taxon>
        <taxon>Mycobacteriaceae</taxon>
        <taxon>Mycobacterium</taxon>
    </lineage>
</organism>
<dbReference type="Proteomes" id="UP000230971">
    <property type="component" value="Unassembled WGS sequence"/>
</dbReference>
<gene>
    <name evidence="6" type="ORF">AWB95_14265</name>
    <name evidence="7" type="ORF">CQY23_08410</name>
</gene>
<name>A0A1X1RPM9_MYCCE</name>
<evidence type="ECO:0000313" key="6">
    <source>
        <dbReference type="EMBL" id="ORV10969.1"/>
    </source>
</evidence>
<dbReference type="GO" id="GO:0000156">
    <property type="term" value="F:phosphorelay response regulator activity"/>
    <property type="evidence" value="ECO:0007669"/>
    <property type="project" value="InterPro"/>
</dbReference>
<evidence type="ECO:0000259" key="5">
    <source>
        <dbReference type="PROSITE" id="PS50122"/>
    </source>
</evidence>
<keyword evidence="8" id="KW-1185">Reference proteome</keyword>
<dbReference type="EMBL" id="PDKV01000007">
    <property type="protein sequence ID" value="PIB79574.1"/>
    <property type="molecule type" value="Genomic_DNA"/>
</dbReference>
<dbReference type="InterPro" id="IPR011247">
    <property type="entry name" value="Chemotax_prot-Glu_Me-esterase"/>
</dbReference>
<dbReference type="EC" id="3.1.1.61" evidence="2"/>
<dbReference type="PIRSF" id="PIRSF036461">
    <property type="entry name" value="Chmtx_methlestr"/>
    <property type="match status" value="1"/>
</dbReference>
<dbReference type="Proteomes" id="UP000193907">
    <property type="component" value="Unassembled WGS sequence"/>
</dbReference>
<reference evidence="7 9" key="2">
    <citation type="journal article" date="2017" name="Infect. Genet. Evol.">
        <title>The new phylogeny of the genus Mycobacterium: The old and the news.</title>
        <authorList>
            <person name="Tortoli E."/>
            <person name="Fedrizzi T."/>
            <person name="Meehan C.J."/>
            <person name="Trovato A."/>
            <person name="Grottola A."/>
            <person name="Giacobazzi E."/>
            <person name="Serpini G.F."/>
            <person name="Tagliazucchi S."/>
            <person name="Fabio A."/>
            <person name="Bettua C."/>
            <person name="Bertorelli R."/>
            <person name="Frascaro F."/>
            <person name="De Sanctis V."/>
            <person name="Pecorari M."/>
            <person name="Jousson O."/>
            <person name="Segata N."/>
            <person name="Cirillo D.M."/>
        </authorList>
    </citation>
    <scope>NUCLEOTIDE SEQUENCE [LARGE SCALE GENOMIC DNA]</scope>
    <source>
        <strain evidence="7 9">NCTC 12882</strain>
    </source>
</reference>
<proteinExistence type="predicted"/>
<dbReference type="PANTHER" id="PTHR42872">
    <property type="entry name" value="PROTEIN-GLUTAMATE METHYLESTERASE/PROTEIN-GLUTAMINE GLUTAMINASE"/>
    <property type="match status" value="1"/>
</dbReference>
<evidence type="ECO:0000256" key="1">
    <source>
        <dbReference type="ARBA" id="ARBA00022801"/>
    </source>
</evidence>
<evidence type="ECO:0000313" key="7">
    <source>
        <dbReference type="EMBL" id="PIB79574.1"/>
    </source>
</evidence>
<dbReference type="Gene3D" id="3.40.50.180">
    <property type="entry name" value="Methylesterase CheB, C-terminal domain"/>
    <property type="match status" value="1"/>
</dbReference>
<sequence>MAERQSSLNVVAVGASAGGVEALTQFAAGLAPDLPYAVLVVLHMLAGAPSVLARIIDRSGPLPAITAAHGARLHHGAIHVAVPDHHLLVQDGRIMLSEGPTENGYRPAVNALFRSVALAHSERAVGVLLSGVLDDGVLGSAALRARGGTTIAQSPTDALFAGMPQNAIAAGVIDHTVPAAEVGGLLKQLADRTFEERKMEPDDRMELENRIAMARRFSTEFDTEALGPPSGYSCPDCNGSLIAVSEGNYRCHVGHAWTADALLHARDQEVEGALWLAVRSLQEKAKLSRRLADEVPAGMLSERYHGLADEAEHAMSVLGKKLAEAYKKQDELSGQPD</sequence>
<dbReference type="GO" id="GO:0006935">
    <property type="term" value="P:chemotaxis"/>
    <property type="evidence" value="ECO:0007669"/>
    <property type="project" value="UniProtKB-UniRule"/>
</dbReference>
<dbReference type="CDD" id="cd16433">
    <property type="entry name" value="CheB"/>
    <property type="match status" value="1"/>
</dbReference>
<keyword evidence="4" id="KW-0145">Chemotaxis</keyword>
<comment type="catalytic activity">
    <reaction evidence="3">
        <text>[protein]-L-glutamate 5-O-methyl ester + H2O = L-glutamyl-[protein] + methanol + H(+)</text>
        <dbReference type="Rhea" id="RHEA:23236"/>
        <dbReference type="Rhea" id="RHEA-COMP:10208"/>
        <dbReference type="Rhea" id="RHEA-COMP:10311"/>
        <dbReference type="ChEBI" id="CHEBI:15377"/>
        <dbReference type="ChEBI" id="CHEBI:15378"/>
        <dbReference type="ChEBI" id="CHEBI:17790"/>
        <dbReference type="ChEBI" id="CHEBI:29973"/>
        <dbReference type="ChEBI" id="CHEBI:82795"/>
        <dbReference type="EC" id="3.1.1.61"/>
    </reaction>
</comment>
<dbReference type="GO" id="GO:0005737">
    <property type="term" value="C:cytoplasm"/>
    <property type="evidence" value="ECO:0007669"/>
    <property type="project" value="InterPro"/>
</dbReference>
<comment type="caution">
    <text evidence="6">The sequence shown here is derived from an EMBL/GenBank/DDBJ whole genome shotgun (WGS) entry which is preliminary data.</text>
</comment>
<dbReference type="InterPro" id="IPR035909">
    <property type="entry name" value="CheB_C"/>
</dbReference>
<evidence type="ECO:0000256" key="2">
    <source>
        <dbReference type="ARBA" id="ARBA00039140"/>
    </source>
</evidence>
<evidence type="ECO:0000313" key="9">
    <source>
        <dbReference type="Proteomes" id="UP000230971"/>
    </source>
</evidence>
<evidence type="ECO:0000256" key="3">
    <source>
        <dbReference type="ARBA" id="ARBA00048267"/>
    </source>
</evidence>
<dbReference type="GO" id="GO:0008984">
    <property type="term" value="F:protein-glutamate methylesterase activity"/>
    <property type="evidence" value="ECO:0007669"/>
    <property type="project" value="UniProtKB-EC"/>
</dbReference>
<feature type="domain" description="CheB-type methylesterase" evidence="5">
    <location>
        <begin position="4"/>
        <end position="193"/>
    </location>
</feature>
<dbReference type="STRING" id="28045.AWB95_14265"/>